<proteinExistence type="inferred from homology"/>
<comment type="function">
    <text evidence="3">The electron transfer flavoprotein serves as a specific electron acceptor for other dehydrogenases. It transfers the electrons to the main respiratory chain via ETF-ubiquinone oxidoreductase (ETF dehydrogenase).</text>
</comment>
<dbReference type="AlphaFoldDB" id="E3H4I6"/>
<dbReference type="SUPFAM" id="SSF52467">
    <property type="entry name" value="DHS-like NAD/FAD-binding domain"/>
    <property type="match status" value="1"/>
</dbReference>
<dbReference type="KEGG" id="rdn:HMPREF0733_10074"/>
<evidence type="ECO:0000259" key="5">
    <source>
        <dbReference type="Pfam" id="PF00766"/>
    </source>
</evidence>
<dbReference type="InterPro" id="IPR001308">
    <property type="entry name" value="ETF_a/FixB"/>
</dbReference>
<evidence type="ECO:0000256" key="3">
    <source>
        <dbReference type="ARBA" id="ARBA00025649"/>
    </source>
</evidence>
<reference evidence="8" key="1">
    <citation type="submission" date="2010-10" db="EMBL/GenBank/DDBJ databases">
        <title>The complete genome of Rothia dentocariosa ATCC 17931.</title>
        <authorList>
            <person name="Muzny D."/>
            <person name="Qin X."/>
            <person name="Buhay C."/>
            <person name="Dugan-Rocha S."/>
            <person name="Ding Y."/>
            <person name="Chen G."/>
            <person name="Hawes A."/>
            <person name="Holder M."/>
            <person name="Jhangiani S."/>
            <person name="Johnson A."/>
            <person name="Khan Z."/>
            <person name="Li Z."/>
            <person name="Liu W."/>
            <person name="Liu X."/>
            <person name="Perez L."/>
            <person name="Shen H."/>
            <person name="Wang Q."/>
            <person name="Watt J."/>
            <person name="Xi L."/>
            <person name="Xin Y."/>
            <person name="Zhou J."/>
            <person name="Deng J."/>
            <person name="Jiang H."/>
            <person name="Liu Y."/>
            <person name="Qu J."/>
            <person name="Song X.-Z."/>
            <person name="Zhang L."/>
            <person name="Villasana D."/>
            <person name="Johnson A."/>
            <person name="Liu J."/>
            <person name="Liyanage D."/>
            <person name="Lorensuhewa L."/>
            <person name="Robinson T."/>
            <person name="Song A."/>
            <person name="Song B.-B."/>
            <person name="Dinh H."/>
            <person name="Thornton R."/>
            <person name="Coyle M."/>
            <person name="Francisco L."/>
            <person name="Jackson L."/>
            <person name="Javaid M."/>
            <person name="Korchina V."/>
            <person name="Kovar C."/>
            <person name="Mata R."/>
            <person name="Mathew T."/>
            <person name="Ngo R."/>
            <person name="Nguyen L."/>
            <person name="Nguyen N."/>
            <person name="Okwuonu G."/>
            <person name="Ongeri F."/>
            <person name="Pham C."/>
            <person name="Simmons D."/>
            <person name="Wilczek-Boney K."/>
            <person name="Hale W."/>
            <person name="Jakkamsetti A."/>
            <person name="Pham P."/>
            <person name="Ruth R."/>
            <person name="San Lucas F."/>
            <person name="Warren J."/>
            <person name="Zhang J."/>
            <person name="Zhao Z."/>
            <person name="Zhou C."/>
            <person name="Zhu D."/>
            <person name="Lee S."/>
            <person name="Bess C."/>
            <person name="Blankenburg K."/>
            <person name="Forbes L."/>
            <person name="Fu Q."/>
            <person name="Gubbala S."/>
            <person name="Hirani K."/>
            <person name="Jayaseelan J.C."/>
            <person name="Lara F."/>
            <person name="Munidasa M."/>
            <person name="Palculict T."/>
            <person name="Patil S."/>
            <person name="Pu L.-L."/>
            <person name="Saada N."/>
            <person name="Tang L."/>
            <person name="Weissenberger G."/>
            <person name="Zhu Y."/>
            <person name="Hemphill L."/>
            <person name="Shang Y."/>
            <person name="Youmans B."/>
            <person name="Ayvaz T."/>
            <person name="Ross M."/>
            <person name="Santibanez J."/>
            <person name="Aqrawi P."/>
            <person name="Gross S."/>
            <person name="Joshi V."/>
            <person name="Fowler G."/>
            <person name="Nazareth L."/>
            <person name="Reid J."/>
            <person name="Worley K."/>
            <person name="Petrosino J."/>
            <person name="Highlander S."/>
            <person name="Gibbs R."/>
        </authorList>
    </citation>
    <scope>NUCLEOTIDE SEQUENCE [LARGE SCALE GENOMIC DNA]</scope>
    <source>
        <strain evidence="8">ATCC 17931 / CDC X599 / XDIA</strain>
    </source>
</reference>
<accession>E3H4I6</accession>
<dbReference type="PIRSF" id="PIRSF000089">
    <property type="entry name" value="Electra_flavoP_a"/>
    <property type="match status" value="1"/>
</dbReference>
<dbReference type="Pfam" id="PF01012">
    <property type="entry name" value="ETF"/>
    <property type="match status" value="1"/>
</dbReference>
<keyword evidence="4" id="KW-0274">FAD</keyword>
<organism evidence="7 8">
    <name type="scientific">Rothia dentocariosa (strain ATCC 17931 / CDC X599 / XDIA)</name>
    <dbReference type="NCBI Taxonomy" id="762948"/>
    <lineage>
        <taxon>Bacteria</taxon>
        <taxon>Bacillati</taxon>
        <taxon>Actinomycetota</taxon>
        <taxon>Actinomycetes</taxon>
        <taxon>Micrococcales</taxon>
        <taxon>Micrococcaceae</taxon>
        <taxon>Rothia</taxon>
    </lineage>
</organism>
<comment type="cofactor">
    <cofactor evidence="4">
        <name>FAD</name>
        <dbReference type="ChEBI" id="CHEBI:57692"/>
    </cofactor>
    <text evidence="4">Binds 1 FAD per dimer.</text>
</comment>
<evidence type="ECO:0000256" key="4">
    <source>
        <dbReference type="PIRSR" id="PIRSR000089-1"/>
    </source>
</evidence>
<dbReference type="InterPro" id="IPR014731">
    <property type="entry name" value="ETF_asu_C"/>
</dbReference>
<sequence>MMTTAYRVLVIGGTTNFATEPSSVDRELLALARLRAGVGQGGTQLGVMTFAQGSADIAQFYAKQGAARVFAPAQSMTDTLPAARVELAVQAITEFGPDVVLAPHDIDSIELLGRVAVRLGNSEAGSRPVGVVTGAHDVDDALNIRKNVLAGEYDSTVRVEGLPLVTLRLNSVDTAAAPTAVGEGVLTTYTLPGYDMVRITEITEKPTSARPNLEEAATVVAAGRGIGGKLAPIEDLADALGAAIGSTRAVTDAGWLDHSTQIGQTGKSVSPELYVSVGISGALQQKVGMDTSKTIVAINRDADAPIFEIADFGVIGDLFTVIPQAVEEIKRRRNA</sequence>
<feature type="binding site" evidence="4">
    <location>
        <position position="299"/>
    </location>
    <ligand>
        <name>FAD</name>
        <dbReference type="ChEBI" id="CHEBI:57692"/>
    </ligand>
</feature>
<evidence type="ECO:0000256" key="1">
    <source>
        <dbReference type="ARBA" id="ARBA00005817"/>
    </source>
</evidence>
<dbReference type="PANTHER" id="PTHR43153:SF1">
    <property type="entry name" value="ELECTRON TRANSFER FLAVOPROTEIN SUBUNIT ALPHA, MITOCHONDRIAL"/>
    <property type="match status" value="1"/>
</dbReference>
<dbReference type="Pfam" id="PF00766">
    <property type="entry name" value="ETF_alpha"/>
    <property type="match status" value="1"/>
</dbReference>
<comment type="similarity">
    <text evidence="1">Belongs to the ETF alpha-subunit/FixB family.</text>
</comment>
<dbReference type="HOGENOM" id="CLU_034178_0_1_11"/>
<dbReference type="Gene3D" id="3.40.50.620">
    <property type="entry name" value="HUPs"/>
    <property type="match status" value="1"/>
</dbReference>
<comment type="subunit">
    <text evidence="2">Heterodimer of an alpha and a beta subunit.</text>
</comment>
<evidence type="ECO:0000313" key="7">
    <source>
        <dbReference type="EMBL" id="ADP39532.1"/>
    </source>
</evidence>
<dbReference type="eggNOG" id="COG2025">
    <property type="taxonomic scope" value="Bacteria"/>
</dbReference>
<keyword evidence="4" id="KW-0285">Flavoprotein</keyword>
<feature type="domain" description="Electron transfer flavoprotein alpha/beta-subunit N-terminal" evidence="6">
    <location>
        <begin position="22"/>
        <end position="184"/>
    </location>
</feature>
<dbReference type="InterPro" id="IPR014729">
    <property type="entry name" value="Rossmann-like_a/b/a_fold"/>
</dbReference>
<feature type="binding site" evidence="4">
    <location>
        <begin position="247"/>
        <end position="248"/>
    </location>
    <ligand>
        <name>FAD</name>
        <dbReference type="ChEBI" id="CHEBI:57692"/>
    </ligand>
</feature>
<dbReference type="InterPro" id="IPR014730">
    <property type="entry name" value="ETF_a/b_N"/>
</dbReference>
<feature type="domain" description="Electron transfer flavoprotein alpha subunit C-terminal" evidence="5">
    <location>
        <begin position="212"/>
        <end position="289"/>
    </location>
</feature>
<evidence type="ECO:0000256" key="2">
    <source>
        <dbReference type="ARBA" id="ARBA00011355"/>
    </source>
</evidence>
<evidence type="ECO:0000313" key="8">
    <source>
        <dbReference type="Proteomes" id="UP000000387"/>
    </source>
</evidence>
<evidence type="ECO:0000259" key="6">
    <source>
        <dbReference type="Pfam" id="PF01012"/>
    </source>
</evidence>
<dbReference type="GO" id="GO:0033539">
    <property type="term" value="P:fatty acid beta-oxidation using acyl-CoA dehydrogenase"/>
    <property type="evidence" value="ECO:0007669"/>
    <property type="project" value="TreeGrafter"/>
</dbReference>
<dbReference type="Proteomes" id="UP000000387">
    <property type="component" value="Chromosome"/>
</dbReference>
<dbReference type="SUPFAM" id="SSF52402">
    <property type="entry name" value="Adenine nucleotide alpha hydrolases-like"/>
    <property type="match status" value="1"/>
</dbReference>
<dbReference type="Gene3D" id="3.40.50.1220">
    <property type="entry name" value="TPP-binding domain"/>
    <property type="match status" value="1"/>
</dbReference>
<dbReference type="EMBL" id="CP002280">
    <property type="protein sequence ID" value="ADP39532.1"/>
    <property type="molecule type" value="Genomic_DNA"/>
</dbReference>
<protein>
    <submittedName>
        <fullName evidence="7">Electron transfer flavoprotein FAD-binding domain protein</fullName>
    </submittedName>
</protein>
<gene>
    <name evidence="7" type="primary">etfA</name>
    <name evidence="7" type="ordered locus">HMPREF0733_10074</name>
</gene>
<dbReference type="GO" id="GO:0009055">
    <property type="term" value="F:electron transfer activity"/>
    <property type="evidence" value="ECO:0007669"/>
    <property type="project" value="InterPro"/>
</dbReference>
<dbReference type="GO" id="GO:0050660">
    <property type="term" value="F:flavin adenine dinucleotide binding"/>
    <property type="evidence" value="ECO:0007669"/>
    <property type="project" value="InterPro"/>
</dbReference>
<name>E3H4I6_ROTDC</name>
<dbReference type="InterPro" id="IPR029035">
    <property type="entry name" value="DHS-like_NAD/FAD-binding_dom"/>
</dbReference>
<feature type="binding site" evidence="4">
    <location>
        <position position="224"/>
    </location>
    <ligand>
        <name>FAD</name>
        <dbReference type="ChEBI" id="CHEBI:57692"/>
    </ligand>
</feature>
<feature type="binding site" evidence="4">
    <location>
        <begin position="261"/>
        <end position="265"/>
    </location>
    <ligand>
        <name>FAD</name>
        <dbReference type="ChEBI" id="CHEBI:57692"/>
    </ligand>
</feature>
<dbReference type="PANTHER" id="PTHR43153">
    <property type="entry name" value="ELECTRON TRANSFER FLAVOPROTEIN ALPHA"/>
    <property type="match status" value="1"/>
</dbReference>